<keyword evidence="2" id="KW-1185">Reference proteome</keyword>
<sequence>MTAETHPIDAVVARSICRPMRAILLTNAILIQRSSEATTPQRAHWYGVELPKAANQRSHTLIFTNCAYPPRAHKIRKCVYLDRDMLSFRARKSAAKSMFAAI</sequence>
<evidence type="ECO:0000313" key="2">
    <source>
        <dbReference type="Proteomes" id="UP000316291"/>
    </source>
</evidence>
<proteinExistence type="predicted"/>
<dbReference type="RefSeq" id="WP_145831886.1">
    <property type="nucleotide sequence ID" value="NZ_VLLA01000017.1"/>
</dbReference>
<reference evidence="1 2" key="1">
    <citation type="journal article" date="2015" name="Stand. Genomic Sci.">
        <title>Genomic Encyclopedia of Bacterial and Archaeal Type Strains, Phase III: the genomes of soil and plant-associated and newly described type strains.</title>
        <authorList>
            <person name="Whitman W.B."/>
            <person name="Woyke T."/>
            <person name="Klenk H.P."/>
            <person name="Zhou Y."/>
            <person name="Lilburn T.G."/>
            <person name="Beck B.J."/>
            <person name="De Vos P."/>
            <person name="Vandamme P."/>
            <person name="Eisen J.A."/>
            <person name="Garrity G."/>
            <person name="Hugenholtz P."/>
            <person name="Kyrpides N.C."/>
        </authorList>
    </citation>
    <scope>NUCLEOTIDE SEQUENCE [LARGE SCALE GENOMIC DNA]</scope>
    <source>
        <strain evidence="1 2">CGMCC 1.10948</strain>
    </source>
</reference>
<comment type="caution">
    <text evidence="1">The sequence shown here is derived from an EMBL/GenBank/DDBJ whole genome shotgun (WGS) entry which is preliminary data.</text>
</comment>
<dbReference type="EMBL" id="VLLA01000017">
    <property type="protein sequence ID" value="TWI64645.1"/>
    <property type="molecule type" value="Genomic_DNA"/>
</dbReference>
<organism evidence="1 2">
    <name type="scientific">Bradyrhizobium huanghuaihaiense</name>
    <dbReference type="NCBI Taxonomy" id="990078"/>
    <lineage>
        <taxon>Bacteria</taxon>
        <taxon>Pseudomonadati</taxon>
        <taxon>Pseudomonadota</taxon>
        <taxon>Alphaproteobacteria</taxon>
        <taxon>Hyphomicrobiales</taxon>
        <taxon>Nitrobacteraceae</taxon>
        <taxon>Bradyrhizobium</taxon>
    </lineage>
</organism>
<protein>
    <submittedName>
        <fullName evidence="1">Uncharacterized protein</fullName>
    </submittedName>
</protein>
<dbReference type="AlphaFoldDB" id="A0A562R6G5"/>
<gene>
    <name evidence="1" type="ORF">IQ16_05704</name>
</gene>
<evidence type="ECO:0000313" key="1">
    <source>
        <dbReference type="EMBL" id="TWI64645.1"/>
    </source>
</evidence>
<accession>A0A562R6G5</accession>
<dbReference type="Proteomes" id="UP000316291">
    <property type="component" value="Unassembled WGS sequence"/>
</dbReference>
<name>A0A562R6G5_9BRAD</name>